<dbReference type="Pfam" id="PF02811">
    <property type="entry name" value="PHP"/>
    <property type="match status" value="1"/>
</dbReference>
<evidence type="ECO:0000259" key="9">
    <source>
        <dbReference type="SMART" id="SM00481"/>
    </source>
</evidence>
<evidence type="ECO:0000256" key="1">
    <source>
        <dbReference type="ARBA" id="ARBA00004496"/>
    </source>
</evidence>
<dbReference type="GO" id="GO:0005737">
    <property type="term" value="C:cytoplasm"/>
    <property type="evidence" value="ECO:0007669"/>
    <property type="project" value="UniProtKB-SubCell"/>
</dbReference>
<dbReference type="CDD" id="cd04485">
    <property type="entry name" value="DnaE_OBF"/>
    <property type="match status" value="1"/>
</dbReference>
<dbReference type="SMART" id="SM00481">
    <property type="entry name" value="POLIIIAc"/>
    <property type="match status" value="1"/>
</dbReference>
<sequence length="1176" mass="131153">MNIEFKSKDFVHLHVHSDYSLLQSAIQLKPLARRLREMDMKACAITDFGNLFGAISFYNAMKAQEIHPIIGYEAHLTLGSRHEREARLGAGERPFYNLVLLARNLEGYYNLAHLASKAYTEGLYHRPRIDLEILAERSGGLIALSGGRSGAVWHFLKQENHARAMENVGLLNEIFGDGNFYIEIQNQDLPLEEKVQRDLIELARKAGIPIVAANEAHYLTPEDALAHEILMCIGEGKTINDSTRTTLGSANFHLRTAAEMWDIFGAEIPEALENTTKIAERCRVEFPSGNNLTLPNFPIPPEAGCRTIDEYFEKVVMEGFAERSSKVWNPLREKGKLKYSAEEYRRRVEREILTIKNMEFPGYFLIVWEFIRYAREKEIPVGPGRGSAAGSLVAYCLEITDVDPLEYDLLFERFLNPERISMPDIDIDFCVRGRAEVINHVTEFYGRESVCQIITFGTLASKAAIKDVGRALNMPYGDVEKIAKLLPPPVRGRNISISQALEQVADLRQAMESDPAVKKLVDLARRLEGCARHSSVHAAGVVISPKPLHELVPVSVSGKSELTSQYTMNDLEKVGMLKMDFLALTTLTIISDCLKSIKQKIGKTIDWSAVSLNDAKTMALFGDGRTEAIFQFESPGMQEICRRLKPKELEDLAALNALYRPGPLDGGMVDDFIARHRGEKKVQYIVPQMKEILNNTYGILVYQEQIMQLAQKLGGYSLGEADMMRRAMGKKKREEMAVHEEKFVGGAVAQGIKPEKATEIFKLMAQFADYGFNRSHSVAYAYLAFQTAYLKAHYPAYFYAAVLSHEADDAAKVYKYSNELRSLGLELLPPDINESGADFTPLDNAVRFGLSAIKGIGWASVQAIIEARADGKFTSLYDFAVRLAAGGAVSKRALESLVTAGAFDSLNLSDSTINQWRAQLFAGINGALANGQKMWTDKMKGQSGLFGGQAEGQTVFEVELPVTPPWSPIELANQEKAAIGFFLSNHPMDDYRQILADLRIINVADYEEIKPGDKITLAGIATGLQVKYSKKGNRFCIFKLEDRSSGVKCLAWSEAYGKFSESLKDGELLIVDGKVESTEGQEITVILEEVKKLADAVPIRARILAIDVQKKDFDEAYLEELVTVLNKNRGTCEVNFSFRLGPGMEVKINSPAVRIQGSSRLQSELMEKDCRVEWVL</sequence>
<dbReference type="Pfam" id="PF01336">
    <property type="entry name" value="tRNA_anti-codon"/>
    <property type="match status" value="1"/>
</dbReference>
<dbReference type="EC" id="2.7.7.7" evidence="2"/>
<evidence type="ECO:0000256" key="7">
    <source>
        <dbReference type="ARBA" id="ARBA00022932"/>
    </source>
</evidence>
<evidence type="ECO:0000256" key="2">
    <source>
        <dbReference type="ARBA" id="ARBA00012417"/>
    </source>
</evidence>
<dbReference type="InterPro" id="IPR003141">
    <property type="entry name" value="Pol/His_phosphatase_N"/>
</dbReference>
<dbReference type="GO" id="GO:0008408">
    <property type="term" value="F:3'-5' exonuclease activity"/>
    <property type="evidence" value="ECO:0007669"/>
    <property type="project" value="InterPro"/>
</dbReference>
<dbReference type="InterPro" id="IPR040982">
    <property type="entry name" value="DNA_pol3_finger"/>
</dbReference>
<dbReference type="GO" id="GO:0003887">
    <property type="term" value="F:DNA-directed DNA polymerase activity"/>
    <property type="evidence" value="ECO:0007669"/>
    <property type="project" value="UniProtKB-KW"/>
</dbReference>
<evidence type="ECO:0000256" key="6">
    <source>
        <dbReference type="ARBA" id="ARBA00022705"/>
    </source>
</evidence>
<dbReference type="AlphaFoldDB" id="A0A6J4Q889"/>
<dbReference type="PANTHER" id="PTHR32294">
    <property type="entry name" value="DNA POLYMERASE III SUBUNIT ALPHA"/>
    <property type="match status" value="1"/>
</dbReference>
<dbReference type="SUPFAM" id="SSF89550">
    <property type="entry name" value="PHP domain-like"/>
    <property type="match status" value="1"/>
</dbReference>
<dbReference type="Gene3D" id="1.10.10.1600">
    <property type="entry name" value="Bacterial DNA polymerase III alpha subunit, thumb domain"/>
    <property type="match status" value="1"/>
</dbReference>
<reference evidence="10" key="1">
    <citation type="submission" date="2020-02" db="EMBL/GenBank/DDBJ databases">
        <authorList>
            <person name="Meier V. D."/>
        </authorList>
    </citation>
    <scope>NUCLEOTIDE SEQUENCE</scope>
    <source>
        <strain evidence="10">AVDCRST_MAG74</strain>
    </source>
</reference>
<dbReference type="GO" id="GO:0003676">
    <property type="term" value="F:nucleic acid binding"/>
    <property type="evidence" value="ECO:0007669"/>
    <property type="project" value="InterPro"/>
</dbReference>
<gene>
    <name evidence="10" type="ORF">AVDCRST_MAG74-3697</name>
</gene>
<name>A0A6J4Q889_9BACT</name>
<dbReference type="Gene3D" id="3.20.20.140">
    <property type="entry name" value="Metal-dependent hydrolases"/>
    <property type="match status" value="1"/>
</dbReference>
<protein>
    <recommendedName>
        <fullName evidence="3">DNA polymerase III subunit alpha</fullName>
        <ecNumber evidence="2">2.7.7.7</ecNumber>
    </recommendedName>
</protein>
<dbReference type="InterPro" id="IPR041931">
    <property type="entry name" value="DNA_pol3_alpha_thumb_dom"/>
</dbReference>
<dbReference type="InterPro" id="IPR004365">
    <property type="entry name" value="NA-bd_OB_tRNA"/>
</dbReference>
<dbReference type="Pfam" id="PF17657">
    <property type="entry name" value="DNA_pol3_finger"/>
    <property type="match status" value="1"/>
</dbReference>
<keyword evidence="4 10" id="KW-0808">Transferase</keyword>
<dbReference type="InterPro" id="IPR004013">
    <property type="entry name" value="PHP_dom"/>
</dbReference>
<dbReference type="PANTHER" id="PTHR32294:SF0">
    <property type="entry name" value="DNA POLYMERASE III SUBUNIT ALPHA"/>
    <property type="match status" value="1"/>
</dbReference>
<evidence type="ECO:0000256" key="5">
    <source>
        <dbReference type="ARBA" id="ARBA00022695"/>
    </source>
</evidence>
<comment type="subcellular location">
    <subcellularLocation>
        <location evidence="1">Cytoplasm</location>
    </subcellularLocation>
</comment>
<comment type="catalytic activity">
    <reaction evidence="8">
        <text>DNA(n) + a 2'-deoxyribonucleoside 5'-triphosphate = DNA(n+1) + diphosphate</text>
        <dbReference type="Rhea" id="RHEA:22508"/>
        <dbReference type="Rhea" id="RHEA-COMP:17339"/>
        <dbReference type="Rhea" id="RHEA-COMP:17340"/>
        <dbReference type="ChEBI" id="CHEBI:33019"/>
        <dbReference type="ChEBI" id="CHEBI:61560"/>
        <dbReference type="ChEBI" id="CHEBI:173112"/>
        <dbReference type="EC" id="2.7.7.7"/>
    </reaction>
</comment>
<keyword evidence="5 10" id="KW-0548">Nucleotidyltransferase</keyword>
<keyword evidence="6" id="KW-0235">DNA replication</keyword>
<dbReference type="CDD" id="cd12113">
    <property type="entry name" value="PHP_PolIIIA_DnaE3"/>
    <property type="match status" value="1"/>
</dbReference>
<dbReference type="NCBIfam" id="TIGR00594">
    <property type="entry name" value="polc"/>
    <property type="match status" value="1"/>
</dbReference>
<dbReference type="SUPFAM" id="SSF160975">
    <property type="entry name" value="AF1531-like"/>
    <property type="match status" value="1"/>
</dbReference>
<dbReference type="InterPro" id="IPR004805">
    <property type="entry name" value="DnaE2/DnaE/PolC"/>
</dbReference>
<dbReference type="GO" id="GO:0006260">
    <property type="term" value="P:DNA replication"/>
    <property type="evidence" value="ECO:0007669"/>
    <property type="project" value="UniProtKB-KW"/>
</dbReference>
<proteinExistence type="predicted"/>
<dbReference type="NCBIfam" id="NF004226">
    <property type="entry name" value="PRK05673.1"/>
    <property type="match status" value="1"/>
</dbReference>
<keyword evidence="7" id="KW-0239">DNA-directed DNA polymerase</keyword>
<accession>A0A6J4Q889</accession>
<feature type="domain" description="Polymerase/histidinol phosphatase N-terminal" evidence="9">
    <location>
        <begin position="11"/>
        <end position="78"/>
    </location>
</feature>
<evidence type="ECO:0000256" key="8">
    <source>
        <dbReference type="ARBA" id="ARBA00049244"/>
    </source>
</evidence>
<dbReference type="InterPro" id="IPR011708">
    <property type="entry name" value="DNA_pol3_alpha_NTPase_dom"/>
</dbReference>
<evidence type="ECO:0000313" key="10">
    <source>
        <dbReference type="EMBL" id="CAA9431022.1"/>
    </source>
</evidence>
<dbReference type="InterPro" id="IPR029460">
    <property type="entry name" value="DNAPol_HHH"/>
</dbReference>
<dbReference type="EMBL" id="CADCUR010000306">
    <property type="protein sequence ID" value="CAA9431022.1"/>
    <property type="molecule type" value="Genomic_DNA"/>
</dbReference>
<organism evidence="10">
    <name type="scientific">uncultured Pyrinomonadaceae bacterium</name>
    <dbReference type="NCBI Taxonomy" id="2283094"/>
    <lineage>
        <taxon>Bacteria</taxon>
        <taxon>Pseudomonadati</taxon>
        <taxon>Acidobacteriota</taxon>
        <taxon>Blastocatellia</taxon>
        <taxon>Blastocatellales</taxon>
        <taxon>Pyrinomonadaceae</taxon>
        <taxon>environmental samples</taxon>
    </lineage>
</organism>
<dbReference type="InterPro" id="IPR016195">
    <property type="entry name" value="Pol/histidinol_Pase-like"/>
</dbReference>
<evidence type="ECO:0000256" key="3">
    <source>
        <dbReference type="ARBA" id="ARBA00019114"/>
    </source>
</evidence>
<dbReference type="Pfam" id="PF14579">
    <property type="entry name" value="HHH_6"/>
    <property type="match status" value="1"/>
</dbReference>
<evidence type="ECO:0000256" key="4">
    <source>
        <dbReference type="ARBA" id="ARBA00022679"/>
    </source>
</evidence>
<dbReference type="Pfam" id="PF07733">
    <property type="entry name" value="DNA_pol3_alpha"/>
    <property type="match status" value="1"/>
</dbReference>
<dbReference type="Gene3D" id="1.10.150.870">
    <property type="match status" value="1"/>
</dbReference>